<name>A0ABD1L8N2_9FABA</name>
<protein>
    <submittedName>
        <fullName evidence="1">Uncharacterized protein</fullName>
    </submittedName>
</protein>
<comment type="caution">
    <text evidence="1">The sequence shown here is derived from an EMBL/GenBank/DDBJ whole genome shotgun (WGS) entry which is preliminary data.</text>
</comment>
<organism evidence="1 2">
    <name type="scientific">Flemingia macrophylla</name>
    <dbReference type="NCBI Taxonomy" id="520843"/>
    <lineage>
        <taxon>Eukaryota</taxon>
        <taxon>Viridiplantae</taxon>
        <taxon>Streptophyta</taxon>
        <taxon>Embryophyta</taxon>
        <taxon>Tracheophyta</taxon>
        <taxon>Spermatophyta</taxon>
        <taxon>Magnoliopsida</taxon>
        <taxon>eudicotyledons</taxon>
        <taxon>Gunneridae</taxon>
        <taxon>Pentapetalae</taxon>
        <taxon>rosids</taxon>
        <taxon>fabids</taxon>
        <taxon>Fabales</taxon>
        <taxon>Fabaceae</taxon>
        <taxon>Papilionoideae</taxon>
        <taxon>50 kb inversion clade</taxon>
        <taxon>NPAAA clade</taxon>
        <taxon>indigoferoid/millettioid clade</taxon>
        <taxon>Phaseoleae</taxon>
        <taxon>Flemingia</taxon>
    </lineage>
</organism>
<evidence type="ECO:0000313" key="1">
    <source>
        <dbReference type="EMBL" id="KAL2319875.1"/>
    </source>
</evidence>
<dbReference type="PANTHER" id="PTHR35491">
    <property type="entry name" value="OS12G0638500-LIKE PROTEIN"/>
    <property type="match status" value="1"/>
</dbReference>
<accession>A0ABD1L8N2</accession>
<gene>
    <name evidence="1" type="ORF">Fmac_028844</name>
</gene>
<dbReference type="AlphaFoldDB" id="A0ABD1L8N2"/>
<dbReference type="PANTHER" id="PTHR35491:SF12">
    <property type="entry name" value="RRM DOMAIN-CONTAINING PROTEIN"/>
    <property type="match status" value="1"/>
</dbReference>
<sequence length="208" mass="23327">MDMDLTKGKKVTTVDETKLTENPSMIEEVSERHEHSFVQFSPIKVPETRLLNDISSAQIVFVKGEDAATAAHSLDQNKYAFGFTLVDYKLQDISTIEQPINPSQSNRSLKIHDVHPSQLNGFLTMKSVTSIQPIRSMTMPRVTSTQLTMTTEMPSGSPPSFQFMKQNLQMMASTLETSGNSVSPQVRTQLDTKNLMRRVNAKLRHVTP</sequence>
<proteinExistence type="predicted"/>
<keyword evidence="2" id="KW-1185">Reference proteome</keyword>
<dbReference type="EMBL" id="JBGMDY010000010">
    <property type="protein sequence ID" value="KAL2319875.1"/>
    <property type="molecule type" value="Genomic_DNA"/>
</dbReference>
<reference evidence="1 2" key="1">
    <citation type="submission" date="2024-08" db="EMBL/GenBank/DDBJ databases">
        <title>Insights into the chromosomal genome structure of Flemingia macrophylla.</title>
        <authorList>
            <person name="Ding Y."/>
            <person name="Zhao Y."/>
            <person name="Bi W."/>
            <person name="Wu M."/>
            <person name="Zhao G."/>
            <person name="Gong Y."/>
            <person name="Li W."/>
            <person name="Zhang P."/>
        </authorList>
    </citation>
    <scope>NUCLEOTIDE SEQUENCE [LARGE SCALE GENOMIC DNA]</scope>
    <source>
        <strain evidence="1">DYQJB</strain>
        <tissue evidence="1">Leaf</tissue>
    </source>
</reference>
<dbReference type="Proteomes" id="UP001603857">
    <property type="component" value="Unassembled WGS sequence"/>
</dbReference>
<evidence type="ECO:0000313" key="2">
    <source>
        <dbReference type="Proteomes" id="UP001603857"/>
    </source>
</evidence>